<sequence>MAEPQIAAGIPEDIRADVEIAANREGLRVAEWIHRALRREVSHQTWGLGPQSVDLGMHRYLAGPANVPIVGSFNHENDRSYLSNSLPLNFMSVSETRTLGIYGLTFFFSRIDQGAMLLSSALIEGSVGHFRPSYDRVRVNRPRSWMDNLVISCRDRSAEVREALKFEWEPTGRAAALALDAFKTLSELTQTSWELQRLCQVDRPRAFHELALHLELATQQFELNARLVAEIEGFEAPSPAERLNDVQTDLLTRAGGGLSLTAAADRLGISRQALHKRAKTGSALALMQGSELVLPLAQWVSTGKSLTWIDGLPKVLKLFKTAGGWSALQFLIEQDPNLGTTPRLALIDGKVDDVVSAAEAYLGIEGEA</sequence>
<organism evidence="1">
    <name type="scientific">Rhizobium sp. ZPR3</name>
    <dbReference type="NCBI Taxonomy" id="3158967"/>
    <lineage>
        <taxon>Bacteria</taxon>
        <taxon>Pseudomonadati</taxon>
        <taxon>Pseudomonadota</taxon>
        <taxon>Alphaproteobacteria</taxon>
        <taxon>Hyphomicrobiales</taxon>
        <taxon>Rhizobiaceae</taxon>
        <taxon>Rhizobium/Agrobacterium group</taxon>
        <taxon>Rhizobium</taxon>
    </lineage>
</organism>
<accession>A0AAU7S6B1</accession>
<dbReference type="RefSeq" id="WP_349963145.1">
    <property type="nucleotide sequence ID" value="NZ_CP157964.1"/>
</dbReference>
<geneLocation type="plasmid" evidence="1">
    <name>unnamed4</name>
</geneLocation>
<reference evidence="1" key="1">
    <citation type="submission" date="2024-06" db="EMBL/GenBank/DDBJ databases">
        <authorList>
            <person name="Li T."/>
            <person name="Gao R."/>
        </authorList>
    </citation>
    <scope>NUCLEOTIDE SEQUENCE</scope>
    <source>
        <strain evidence="1">ZPR3</strain>
        <plasmid evidence="1">unnamed4</plasmid>
    </source>
</reference>
<keyword evidence="1" id="KW-0614">Plasmid</keyword>
<evidence type="ECO:0008006" key="2">
    <source>
        <dbReference type="Google" id="ProtNLM"/>
    </source>
</evidence>
<protein>
    <recommendedName>
        <fullName evidence="2">DNA-binding protein</fullName>
    </recommendedName>
</protein>
<dbReference type="EMBL" id="CP157964">
    <property type="protein sequence ID" value="XBT97886.1"/>
    <property type="molecule type" value="Genomic_DNA"/>
</dbReference>
<gene>
    <name evidence="1" type="ORF">ABM479_34875</name>
</gene>
<proteinExistence type="predicted"/>
<evidence type="ECO:0000313" key="1">
    <source>
        <dbReference type="EMBL" id="XBT97886.1"/>
    </source>
</evidence>
<name>A0AAU7S6B1_9HYPH</name>
<dbReference type="AlphaFoldDB" id="A0AAU7S6B1"/>